<feature type="compositionally biased region" description="Polar residues" evidence="1">
    <location>
        <begin position="317"/>
        <end position="334"/>
    </location>
</feature>
<dbReference type="Pfam" id="PF14616">
    <property type="entry name" value="Rua1_C"/>
    <property type="match status" value="1"/>
</dbReference>
<protein>
    <recommendedName>
        <fullName evidence="2">Transcription regulator Rua1 C-terminal domain-containing protein</fullName>
    </recommendedName>
</protein>
<feature type="region of interest" description="Disordered" evidence="1">
    <location>
        <begin position="317"/>
        <end position="341"/>
    </location>
</feature>
<comment type="caution">
    <text evidence="3">The sequence shown here is derived from an EMBL/GenBank/DDBJ whole genome shotgun (WGS) entry which is preliminary data.</text>
</comment>
<proteinExistence type="predicted"/>
<dbReference type="InterPro" id="IPR028012">
    <property type="entry name" value="Rua1_C"/>
</dbReference>
<evidence type="ECO:0000259" key="2">
    <source>
        <dbReference type="Pfam" id="PF14616"/>
    </source>
</evidence>
<name>A0A9W7XPZ0_9FUNG</name>
<sequence>MTPIVPDTLVYPFFGVNDSQAIYTLENIIGTVNKSSRKQYSATMTSSSTLSYVTTSNTDAQPQPSLIAPDITLSPEMISKNLDFSTAISPSSSSSAAAAAATLATQNNGNGSADNASKRPDPDTDVAFQSQATSVTAGSAAKESTSASTASNANKEEPSLSTGNTANIESSLLLKPYSIDCHKLDSASASMDTPKSLQNGSEASTCISPLDMLIAALDPKKSRHPSTDTTTTTAAAAAALETGIAGGFWDPSIAGSQCHYSGINWDTISSGAAAAAAAVAASTNMNTHSFDACTRPGLLPANGGYHQVDTLTECMSTNQQQQQSFPDYSSQSLRRGSFPPGMKRPYSDFESLLSAADMYSVPGNHPPMSSDSSSAFSPHPHPSKHARHSSLISDASMTSAAMESAAAAAAAAAASISYSTAAFPYSTKRSTVPLTSPSVNDAMSQQQQRQQQCYLSACFDSASTNNMALDTTGGVPLMTGTPNMAHSHTRSLSLSSRLDHPVNILPQPPMSSSASMQGMASPMAAVTAAAAAAYHQQHQPQQQQQQQRPSQAAFFYDGLVMAAGNNPHTSTNSGSMASYGPGLSANGYMMTPRAIPSIPGVTVSPKEKPRRLSVPDFSLSGEGSDIDPKTRPRRQKLRFGSDLYTPMWVRNNGQQKEGFCDTCIPGKWLQLKNSAFWYHKQFAHGISSVSGRPFVRPLQVRHYDPDIVEGLCHQCQQWVPIANAKRRNSVLWFRHAHKCHVYHKPKQEEDTFDDDDGSNVPLATSAEQMTAEAEQHPILPSSICERLE</sequence>
<feature type="region of interest" description="Disordered" evidence="1">
    <location>
        <begin position="599"/>
        <end position="633"/>
    </location>
</feature>
<dbReference type="EMBL" id="JANBOH010000038">
    <property type="protein sequence ID" value="KAJ1647133.1"/>
    <property type="molecule type" value="Genomic_DNA"/>
</dbReference>
<dbReference type="AlphaFoldDB" id="A0A9W7XPZ0"/>
<evidence type="ECO:0000256" key="1">
    <source>
        <dbReference type="SAM" id="MobiDB-lite"/>
    </source>
</evidence>
<accession>A0A9W7XPZ0</accession>
<feature type="compositionally biased region" description="Polar residues" evidence="1">
    <location>
        <begin position="106"/>
        <end position="115"/>
    </location>
</feature>
<organism evidence="3 4">
    <name type="scientific">Coemansia asiatica</name>
    <dbReference type="NCBI Taxonomy" id="1052880"/>
    <lineage>
        <taxon>Eukaryota</taxon>
        <taxon>Fungi</taxon>
        <taxon>Fungi incertae sedis</taxon>
        <taxon>Zoopagomycota</taxon>
        <taxon>Kickxellomycotina</taxon>
        <taxon>Kickxellomycetes</taxon>
        <taxon>Kickxellales</taxon>
        <taxon>Kickxellaceae</taxon>
        <taxon>Coemansia</taxon>
    </lineage>
</organism>
<feature type="compositionally biased region" description="Low complexity" evidence="1">
    <location>
        <begin position="139"/>
        <end position="153"/>
    </location>
</feature>
<reference evidence="3" key="1">
    <citation type="submission" date="2022-07" db="EMBL/GenBank/DDBJ databases">
        <title>Phylogenomic reconstructions and comparative analyses of Kickxellomycotina fungi.</title>
        <authorList>
            <person name="Reynolds N.K."/>
            <person name="Stajich J.E."/>
            <person name="Barry K."/>
            <person name="Grigoriev I.V."/>
            <person name="Crous P."/>
            <person name="Smith M.E."/>
        </authorList>
    </citation>
    <scope>NUCLEOTIDE SEQUENCE</scope>
    <source>
        <strain evidence="3">NBRC 105413</strain>
    </source>
</reference>
<gene>
    <name evidence="3" type="ORF">LPJ64_001464</name>
</gene>
<feature type="region of interest" description="Disordered" evidence="1">
    <location>
        <begin position="106"/>
        <end position="125"/>
    </location>
</feature>
<feature type="compositionally biased region" description="Low complexity" evidence="1">
    <location>
        <begin position="366"/>
        <end position="378"/>
    </location>
</feature>
<feature type="domain" description="Transcription regulator Rua1 C-terminal" evidence="2">
    <location>
        <begin position="641"/>
        <end position="740"/>
    </location>
</feature>
<feature type="region of interest" description="Disordered" evidence="1">
    <location>
        <begin position="132"/>
        <end position="164"/>
    </location>
</feature>
<feature type="region of interest" description="Disordered" evidence="1">
    <location>
        <begin position="360"/>
        <end position="390"/>
    </location>
</feature>
<evidence type="ECO:0000313" key="3">
    <source>
        <dbReference type="EMBL" id="KAJ1647133.1"/>
    </source>
</evidence>
<dbReference type="Proteomes" id="UP001145021">
    <property type="component" value="Unassembled WGS sequence"/>
</dbReference>
<evidence type="ECO:0000313" key="4">
    <source>
        <dbReference type="Proteomes" id="UP001145021"/>
    </source>
</evidence>
<dbReference type="PANTHER" id="PTHR28125">
    <property type="entry name" value="MEIOTIC EXPRESSION UP-REGULATED PROTEIN 26"/>
    <property type="match status" value="1"/>
</dbReference>
<dbReference type="PANTHER" id="PTHR28125:SF3">
    <property type="entry name" value="TRANSCRIPTION REGULATOR RUA1 C-TERMINAL DOMAIN-CONTAINING PROTEIN"/>
    <property type="match status" value="1"/>
</dbReference>
<keyword evidence="4" id="KW-1185">Reference proteome</keyword>